<comment type="similarity">
    <text evidence="1">Belongs to the LysR transcriptional regulatory family.</text>
</comment>
<keyword evidence="4" id="KW-0804">Transcription</keyword>
<feature type="domain" description="HTH lysR-type" evidence="5">
    <location>
        <begin position="38"/>
        <end position="100"/>
    </location>
</feature>
<dbReference type="CDD" id="cd08477">
    <property type="entry name" value="PBP2_CrgA_like_8"/>
    <property type="match status" value="1"/>
</dbReference>
<dbReference type="GO" id="GO:0043565">
    <property type="term" value="F:sequence-specific DNA binding"/>
    <property type="evidence" value="ECO:0007669"/>
    <property type="project" value="TreeGrafter"/>
</dbReference>
<accession>A0A3M3HTU3</accession>
<evidence type="ECO:0000313" key="7">
    <source>
        <dbReference type="Proteomes" id="UP000273536"/>
    </source>
</evidence>
<organism evidence="6 7">
    <name type="scientific">Pseudomonas savastanoi pv. glycinea</name>
    <name type="common">Pseudomonas syringae pv. glycinea</name>
    <dbReference type="NCBI Taxonomy" id="318"/>
    <lineage>
        <taxon>Bacteria</taxon>
        <taxon>Pseudomonadati</taxon>
        <taxon>Pseudomonadota</taxon>
        <taxon>Gammaproteobacteria</taxon>
        <taxon>Pseudomonadales</taxon>
        <taxon>Pseudomonadaceae</taxon>
        <taxon>Pseudomonas</taxon>
    </lineage>
</organism>
<gene>
    <name evidence="6" type="ORF">ALQ42_01253</name>
</gene>
<sequence length="342" mass="38422">MVAPKRSPIVIPLQHPVKQLQLKTPFSLAKKWKILVMDKLKSMQVFVQVVDSASLTKAALTKAAQQLNLSIGTVSNYLKYLEGELGAVLLMRTTRKISITDYGVYYYKTCRSIFDLLHESAEVASNVIHNPEGVLNISMPRSFGIFGFLPTLEKFYRIHPKIRVDVSISDSLVDFSENRFDAAVRLGVLSDSSLVARPLRPYKLVLCASPAYLARKGRPATPKDLIVHDCIATYFDEYRTAWNTLQNTWEFLCADGEFIKVSVPARMQVNDAQGVCIMVLSGQGIALLPEIIVSAHLTEGRLIELLPDYQIPSRPMSLVYRKNSLMPFKLKAFIGFLMDEFS</sequence>
<dbReference type="Proteomes" id="UP000273536">
    <property type="component" value="Unassembled WGS sequence"/>
</dbReference>
<dbReference type="SUPFAM" id="SSF53850">
    <property type="entry name" value="Periplasmic binding protein-like II"/>
    <property type="match status" value="1"/>
</dbReference>
<evidence type="ECO:0000256" key="3">
    <source>
        <dbReference type="ARBA" id="ARBA00023125"/>
    </source>
</evidence>
<evidence type="ECO:0000256" key="1">
    <source>
        <dbReference type="ARBA" id="ARBA00009437"/>
    </source>
</evidence>
<dbReference type="GO" id="GO:0003700">
    <property type="term" value="F:DNA-binding transcription factor activity"/>
    <property type="evidence" value="ECO:0007669"/>
    <property type="project" value="InterPro"/>
</dbReference>
<name>A0A3M3HTU3_PSESG</name>
<dbReference type="PROSITE" id="PS50931">
    <property type="entry name" value="HTH_LYSR"/>
    <property type="match status" value="1"/>
</dbReference>
<evidence type="ECO:0000256" key="4">
    <source>
        <dbReference type="ARBA" id="ARBA00023163"/>
    </source>
</evidence>
<evidence type="ECO:0000256" key="2">
    <source>
        <dbReference type="ARBA" id="ARBA00023015"/>
    </source>
</evidence>
<dbReference type="InterPro" id="IPR036388">
    <property type="entry name" value="WH-like_DNA-bd_sf"/>
</dbReference>
<dbReference type="InterPro" id="IPR036390">
    <property type="entry name" value="WH_DNA-bd_sf"/>
</dbReference>
<dbReference type="PANTHER" id="PTHR30537:SF5">
    <property type="entry name" value="HTH-TYPE TRANSCRIPTIONAL ACTIVATOR TTDR-RELATED"/>
    <property type="match status" value="1"/>
</dbReference>
<dbReference type="InterPro" id="IPR005119">
    <property type="entry name" value="LysR_subst-bd"/>
</dbReference>
<dbReference type="SUPFAM" id="SSF46785">
    <property type="entry name" value="Winged helix' DNA-binding domain"/>
    <property type="match status" value="1"/>
</dbReference>
<dbReference type="Gene3D" id="3.40.190.290">
    <property type="match status" value="1"/>
</dbReference>
<dbReference type="InterPro" id="IPR000847">
    <property type="entry name" value="LysR_HTH_N"/>
</dbReference>
<evidence type="ECO:0000259" key="5">
    <source>
        <dbReference type="PROSITE" id="PS50931"/>
    </source>
</evidence>
<dbReference type="InterPro" id="IPR058163">
    <property type="entry name" value="LysR-type_TF_proteobact-type"/>
</dbReference>
<reference evidence="6 7" key="1">
    <citation type="submission" date="2018-08" db="EMBL/GenBank/DDBJ databases">
        <title>Recombination of ecologically and evolutionarily significant loci maintains genetic cohesion in the Pseudomonas syringae species complex.</title>
        <authorList>
            <person name="Dillon M."/>
            <person name="Thakur S."/>
            <person name="Almeida R.N.D."/>
            <person name="Weir B.S."/>
            <person name="Guttman D.S."/>
        </authorList>
    </citation>
    <scope>NUCLEOTIDE SEQUENCE [LARGE SCALE GENOMIC DNA]</scope>
    <source>
        <strain evidence="6 7">ICMP 6372</strain>
    </source>
</reference>
<dbReference type="EMBL" id="RBPS01000324">
    <property type="protein sequence ID" value="RMO31328.1"/>
    <property type="molecule type" value="Genomic_DNA"/>
</dbReference>
<dbReference type="Gene3D" id="1.10.10.10">
    <property type="entry name" value="Winged helix-like DNA-binding domain superfamily/Winged helix DNA-binding domain"/>
    <property type="match status" value="1"/>
</dbReference>
<dbReference type="GO" id="GO:0006351">
    <property type="term" value="P:DNA-templated transcription"/>
    <property type="evidence" value="ECO:0007669"/>
    <property type="project" value="TreeGrafter"/>
</dbReference>
<dbReference type="PANTHER" id="PTHR30537">
    <property type="entry name" value="HTH-TYPE TRANSCRIPTIONAL REGULATOR"/>
    <property type="match status" value="1"/>
</dbReference>
<protein>
    <submittedName>
        <fullName evidence="6">LysR family transcriptional regulator</fullName>
    </submittedName>
</protein>
<dbReference type="AlphaFoldDB" id="A0A3M3HTU3"/>
<evidence type="ECO:0000313" key="6">
    <source>
        <dbReference type="EMBL" id="RMO31328.1"/>
    </source>
</evidence>
<comment type="caution">
    <text evidence="6">The sequence shown here is derived from an EMBL/GenBank/DDBJ whole genome shotgun (WGS) entry which is preliminary data.</text>
</comment>
<proteinExistence type="inferred from homology"/>
<keyword evidence="3" id="KW-0238">DNA-binding</keyword>
<dbReference type="Pfam" id="PF00126">
    <property type="entry name" value="HTH_1"/>
    <property type="match status" value="1"/>
</dbReference>
<dbReference type="RefSeq" id="WP_235661040.1">
    <property type="nucleotide sequence ID" value="NZ_RBOQ01000325.1"/>
</dbReference>
<dbReference type="Pfam" id="PF03466">
    <property type="entry name" value="LysR_substrate"/>
    <property type="match status" value="1"/>
</dbReference>
<keyword evidence="2" id="KW-0805">Transcription regulation</keyword>